<dbReference type="AlphaFoldDB" id="A0AAE1SIE7"/>
<accession>A0AAE1SIE7</accession>
<dbReference type="Proteomes" id="UP001291623">
    <property type="component" value="Unassembled WGS sequence"/>
</dbReference>
<keyword evidence="2" id="KW-1185">Reference proteome</keyword>
<organism evidence="1 2">
    <name type="scientific">Anisodus tanguticus</name>
    <dbReference type="NCBI Taxonomy" id="243964"/>
    <lineage>
        <taxon>Eukaryota</taxon>
        <taxon>Viridiplantae</taxon>
        <taxon>Streptophyta</taxon>
        <taxon>Embryophyta</taxon>
        <taxon>Tracheophyta</taxon>
        <taxon>Spermatophyta</taxon>
        <taxon>Magnoliopsida</taxon>
        <taxon>eudicotyledons</taxon>
        <taxon>Gunneridae</taxon>
        <taxon>Pentapetalae</taxon>
        <taxon>asterids</taxon>
        <taxon>lamiids</taxon>
        <taxon>Solanales</taxon>
        <taxon>Solanaceae</taxon>
        <taxon>Solanoideae</taxon>
        <taxon>Hyoscyameae</taxon>
        <taxon>Anisodus</taxon>
    </lineage>
</organism>
<comment type="caution">
    <text evidence="1">The sequence shown here is derived from an EMBL/GenBank/DDBJ whole genome shotgun (WGS) entry which is preliminary data.</text>
</comment>
<proteinExistence type="predicted"/>
<sequence length="90" mass="10373">MLWLQTGVTMPSGRIQLQQCIWRLAKGKTTTTQIMKMVYTEYIHALQTERNTRVFEHNERDASSLAREIACICNVRASAKSRALLQQLSF</sequence>
<gene>
    <name evidence="1" type="ORF">RND71_009990</name>
</gene>
<dbReference type="EMBL" id="JAVYJV010000005">
    <property type="protein sequence ID" value="KAK4370515.1"/>
    <property type="molecule type" value="Genomic_DNA"/>
</dbReference>
<protein>
    <submittedName>
        <fullName evidence="1">Uncharacterized protein</fullName>
    </submittedName>
</protein>
<evidence type="ECO:0000313" key="2">
    <source>
        <dbReference type="Proteomes" id="UP001291623"/>
    </source>
</evidence>
<name>A0AAE1SIE7_9SOLA</name>
<evidence type="ECO:0000313" key="1">
    <source>
        <dbReference type="EMBL" id="KAK4370515.1"/>
    </source>
</evidence>
<reference evidence="1" key="1">
    <citation type="submission" date="2023-12" db="EMBL/GenBank/DDBJ databases">
        <title>Genome assembly of Anisodus tanguticus.</title>
        <authorList>
            <person name="Wang Y.-J."/>
        </authorList>
    </citation>
    <scope>NUCLEOTIDE SEQUENCE</scope>
    <source>
        <strain evidence="1">KB-2021</strain>
        <tissue evidence="1">Leaf</tissue>
    </source>
</reference>